<feature type="chain" id="PRO_5008128704" evidence="2">
    <location>
        <begin position="21"/>
        <end position="238"/>
    </location>
</feature>
<name>A0A182MP75_9DIPT</name>
<feature type="signal peptide" evidence="2">
    <location>
        <begin position="1"/>
        <end position="20"/>
    </location>
</feature>
<proteinExistence type="predicted"/>
<keyword evidence="2" id="KW-0732">Signal</keyword>
<evidence type="ECO:0000256" key="1">
    <source>
        <dbReference type="SAM" id="MobiDB-lite"/>
    </source>
</evidence>
<evidence type="ECO:0000256" key="2">
    <source>
        <dbReference type="SAM" id="SignalP"/>
    </source>
</evidence>
<dbReference type="Proteomes" id="UP000075883">
    <property type="component" value="Unassembled WGS sequence"/>
</dbReference>
<feature type="compositionally biased region" description="Basic and acidic residues" evidence="1">
    <location>
        <begin position="69"/>
        <end position="78"/>
    </location>
</feature>
<dbReference type="AlphaFoldDB" id="A0A182MP75"/>
<dbReference type="EnsemblMetazoa" id="ACUA023004-RA">
    <property type="protein sequence ID" value="ACUA023004-PA"/>
    <property type="gene ID" value="ACUA023004"/>
</dbReference>
<dbReference type="VEuPathDB" id="VectorBase:ACUA023004"/>
<evidence type="ECO:0000313" key="4">
    <source>
        <dbReference type="Proteomes" id="UP000075883"/>
    </source>
</evidence>
<reference evidence="3" key="2">
    <citation type="submission" date="2020-05" db="UniProtKB">
        <authorList>
            <consortium name="EnsemblMetazoa"/>
        </authorList>
    </citation>
    <scope>IDENTIFICATION</scope>
    <source>
        <strain evidence="3">A-37</strain>
    </source>
</reference>
<reference evidence="4" key="1">
    <citation type="submission" date="2013-09" db="EMBL/GenBank/DDBJ databases">
        <title>The Genome Sequence of Anopheles culicifacies species A.</title>
        <authorList>
            <consortium name="The Broad Institute Genomics Platform"/>
            <person name="Neafsey D.E."/>
            <person name="Besansky N."/>
            <person name="Howell P."/>
            <person name="Walton C."/>
            <person name="Young S.K."/>
            <person name="Zeng Q."/>
            <person name="Gargeya S."/>
            <person name="Fitzgerald M."/>
            <person name="Haas B."/>
            <person name="Abouelleil A."/>
            <person name="Allen A.W."/>
            <person name="Alvarado L."/>
            <person name="Arachchi H.M."/>
            <person name="Berlin A.M."/>
            <person name="Chapman S.B."/>
            <person name="Gainer-Dewar J."/>
            <person name="Goldberg J."/>
            <person name="Griggs A."/>
            <person name="Gujja S."/>
            <person name="Hansen M."/>
            <person name="Howarth C."/>
            <person name="Imamovic A."/>
            <person name="Ireland A."/>
            <person name="Larimer J."/>
            <person name="McCowan C."/>
            <person name="Murphy C."/>
            <person name="Pearson M."/>
            <person name="Poon T.W."/>
            <person name="Priest M."/>
            <person name="Roberts A."/>
            <person name="Saif S."/>
            <person name="Shea T."/>
            <person name="Sisk P."/>
            <person name="Sykes S."/>
            <person name="Wortman J."/>
            <person name="Nusbaum C."/>
            <person name="Birren B."/>
        </authorList>
    </citation>
    <scope>NUCLEOTIDE SEQUENCE [LARGE SCALE GENOMIC DNA]</scope>
    <source>
        <strain evidence="4">A-37</strain>
    </source>
</reference>
<feature type="region of interest" description="Disordered" evidence="1">
    <location>
        <begin position="62"/>
        <end position="88"/>
    </location>
</feature>
<keyword evidence="4" id="KW-1185">Reference proteome</keyword>
<feature type="region of interest" description="Disordered" evidence="1">
    <location>
        <begin position="128"/>
        <end position="147"/>
    </location>
</feature>
<dbReference type="EMBL" id="AXCM01004863">
    <property type="status" value="NOT_ANNOTATED_CDS"/>
    <property type="molecule type" value="Genomic_DNA"/>
</dbReference>
<feature type="compositionally biased region" description="Polar residues" evidence="1">
    <location>
        <begin position="79"/>
        <end position="88"/>
    </location>
</feature>
<evidence type="ECO:0000313" key="3">
    <source>
        <dbReference type="EnsemblMetazoa" id="ACUA023004-PA"/>
    </source>
</evidence>
<sequence length="238" mass="26511">MQRGTISIFCIALAVGLTTGSPLFYGSARVLNKVEFSDLGIDGDRIDPLIAESEEEQQLRNITVSSHTDVSEFSKNDATESTDSGEQTQTIIKVTAVSSNNLPEEDVTSVQHSSTTKTIEQALTTAEVTLSSTSESPTEHSDTTVASDHIMLKNLTSTTKPDIATLDLTTQPMPKMSTKDIQPKEETVNTLQQRRCIRKAQRQQQKLLLLLRYKQEKRRLLLQLLEKIPKVIQLELRN</sequence>
<organism evidence="3 4">
    <name type="scientific">Anopheles culicifacies</name>
    <dbReference type="NCBI Taxonomy" id="139723"/>
    <lineage>
        <taxon>Eukaryota</taxon>
        <taxon>Metazoa</taxon>
        <taxon>Ecdysozoa</taxon>
        <taxon>Arthropoda</taxon>
        <taxon>Hexapoda</taxon>
        <taxon>Insecta</taxon>
        <taxon>Pterygota</taxon>
        <taxon>Neoptera</taxon>
        <taxon>Endopterygota</taxon>
        <taxon>Diptera</taxon>
        <taxon>Nematocera</taxon>
        <taxon>Culicoidea</taxon>
        <taxon>Culicidae</taxon>
        <taxon>Anophelinae</taxon>
        <taxon>Anopheles</taxon>
        <taxon>culicifacies species complex</taxon>
    </lineage>
</organism>
<protein>
    <submittedName>
        <fullName evidence="3">Uncharacterized protein</fullName>
    </submittedName>
</protein>
<accession>A0A182MP75</accession>